<dbReference type="InterPro" id="IPR000952">
    <property type="entry name" value="AB_hydrolase_4_CS"/>
</dbReference>
<dbReference type="GO" id="GO:0051793">
    <property type="term" value="P:medium-chain fatty acid catabolic process"/>
    <property type="evidence" value="ECO:0007669"/>
    <property type="project" value="TreeGrafter"/>
</dbReference>
<dbReference type="SUPFAM" id="SSF53474">
    <property type="entry name" value="alpha/beta-Hydrolases"/>
    <property type="match status" value="1"/>
</dbReference>
<evidence type="ECO:0000256" key="1">
    <source>
        <dbReference type="ARBA" id="ARBA00004606"/>
    </source>
</evidence>
<evidence type="ECO:0000256" key="6">
    <source>
        <dbReference type="ARBA" id="ARBA00022968"/>
    </source>
</evidence>
<dbReference type="EMBL" id="OU963863">
    <property type="protein sequence ID" value="CAH0384601.1"/>
    <property type="molecule type" value="Genomic_DNA"/>
</dbReference>
<keyword evidence="10" id="KW-0732">Signal</keyword>
<keyword evidence="4" id="KW-0812">Transmembrane</keyword>
<evidence type="ECO:0000313" key="13">
    <source>
        <dbReference type="Proteomes" id="UP001152759"/>
    </source>
</evidence>
<dbReference type="GO" id="GO:0046464">
    <property type="term" value="P:acylglycerol catabolic process"/>
    <property type="evidence" value="ECO:0007669"/>
    <property type="project" value="TreeGrafter"/>
</dbReference>
<dbReference type="AlphaFoldDB" id="A0A9P0A5F9"/>
<feature type="domain" description="AB hydrolase-1" evidence="11">
    <location>
        <begin position="118"/>
        <end position="371"/>
    </location>
</feature>
<name>A0A9P0A5F9_BEMTA</name>
<keyword evidence="3" id="KW-0719">Serine esterase</keyword>
<reference evidence="12" key="1">
    <citation type="submission" date="2021-12" db="EMBL/GenBank/DDBJ databases">
        <authorList>
            <person name="King R."/>
        </authorList>
    </citation>
    <scope>NUCLEOTIDE SEQUENCE</scope>
</reference>
<dbReference type="InterPro" id="IPR012020">
    <property type="entry name" value="ABHD4"/>
</dbReference>
<dbReference type="Pfam" id="PF00561">
    <property type="entry name" value="Abhydrolase_1"/>
    <property type="match status" value="1"/>
</dbReference>
<dbReference type="PANTHER" id="PTHR10794">
    <property type="entry name" value="ABHYDROLASE DOMAIN-CONTAINING PROTEIN"/>
    <property type="match status" value="1"/>
</dbReference>
<proteinExistence type="inferred from homology"/>
<accession>A0A9P0A5F9</accession>
<feature type="chain" id="PRO_5040415555" description="AB hydrolase-1 domain-containing protein" evidence="10">
    <location>
        <begin position="26"/>
        <end position="406"/>
    </location>
</feature>
<feature type="signal peptide" evidence="10">
    <location>
        <begin position="1"/>
        <end position="25"/>
    </location>
</feature>
<keyword evidence="7" id="KW-1133">Transmembrane helix</keyword>
<dbReference type="Proteomes" id="UP001152759">
    <property type="component" value="Chromosome 2"/>
</dbReference>
<comment type="subcellular location">
    <subcellularLocation>
        <location evidence="1">Membrane</location>
        <topology evidence="1">Single-pass type II membrane protein</topology>
    </subcellularLocation>
</comment>
<dbReference type="PROSITE" id="PS01133">
    <property type="entry name" value="UPF0017"/>
    <property type="match status" value="1"/>
</dbReference>
<feature type="active site" description="Charge relay system" evidence="9">
    <location>
        <position position="334"/>
    </location>
</feature>
<evidence type="ECO:0000256" key="5">
    <source>
        <dbReference type="ARBA" id="ARBA00022801"/>
    </source>
</evidence>
<dbReference type="PIRSF" id="PIRSF005211">
    <property type="entry name" value="Ab_hydro_YheT"/>
    <property type="match status" value="1"/>
</dbReference>
<dbReference type="GO" id="GO:0008126">
    <property type="term" value="F:acetylesterase activity"/>
    <property type="evidence" value="ECO:0007669"/>
    <property type="project" value="TreeGrafter"/>
</dbReference>
<feature type="active site" description="Charge relay system" evidence="9">
    <location>
        <position position="198"/>
    </location>
</feature>
<dbReference type="PANTHER" id="PTHR10794:SF45">
    <property type="entry name" value="MONOACYLGLYCEROL LIPASE ABHD2"/>
    <property type="match status" value="1"/>
</dbReference>
<evidence type="ECO:0000256" key="4">
    <source>
        <dbReference type="ARBA" id="ARBA00022692"/>
    </source>
</evidence>
<dbReference type="InterPro" id="IPR029058">
    <property type="entry name" value="AB_hydrolase_fold"/>
</dbReference>
<keyword evidence="6" id="KW-0735">Signal-anchor</keyword>
<dbReference type="GO" id="GO:0097524">
    <property type="term" value="C:sperm plasma membrane"/>
    <property type="evidence" value="ECO:0007669"/>
    <property type="project" value="TreeGrafter"/>
</dbReference>
<dbReference type="Gene3D" id="3.40.50.1820">
    <property type="entry name" value="alpha/beta hydrolase"/>
    <property type="match status" value="1"/>
</dbReference>
<protein>
    <recommendedName>
        <fullName evidence="11">AB hydrolase-1 domain-containing protein</fullName>
    </recommendedName>
</protein>
<gene>
    <name evidence="12" type="ORF">BEMITA_LOCUS3910</name>
</gene>
<evidence type="ECO:0000256" key="2">
    <source>
        <dbReference type="ARBA" id="ARBA00010884"/>
    </source>
</evidence>
<feature type="active site" description="Charge relay system" evidence="9">
    <location>
        <position position="365"/>
    </location>
</feature>
<keyword evidence="13" id="KW-1185">Reference proteome</keyword>
<dbReference type="GO" id="GO:0043401">
    <property type="term" value="P:steroid hormone receptor signaling pathway"/>
    <property type="evidence" value="ECO:0007669"/>
    <property type="project" value="TreeGrafter"/>
</dbReference>
<sequence length="406" mass="46330">MSTAFLLFAFALILCVLFRILNVNSQPQKPVFYYCDSSFLNKILKSAPILEEPYIPTRLWGFSGHVQTILYSFLGRTCCPWPVGERLFIPLLDKTTLTYDLFHPTAGSINDGKYKDVTLIVVPGICNTSESDYIRTFVNYAQNNGYRCAVLNHVGVLPNVPVTGRRIFTYGYTADLDAMLVHLAGRYPKTKMIAFGYSMGGNLITKYLAESHYKKPENLLGAVSVCQPYDANAATDWLLHWQNFRRFYLYAMTEAIKGVVMKHRRILLADDVKQKCSLNEREIISAATLPELDDAYTRKVYNFSTLEELYRWSSCVYYLDNIKTPIIFINAKDDPLVPEPLLEPVRKFAQKRQEVVYMELEHGGHLGFFEGGLFYPNPIAWLDRVSLALVGAFLLTHKDETKVVRS</sequence>
<dbReference type="GO" id="GO:0036126">
    <property type="term" value="C:sperm flagellum"/>
    <property type="evidence" value="ECO:0007669"/>
    <property type="project" value="TreeGrafter"/>
</dbReference>
<keyword evidence="5" id="KW-0378">Hydrolase</keyword>
<evidence type="ECO:0000313" key="12">
    <source>
        <dbReference type="EMBL" id="CAH0384601.1"/>
    </source>
</evidence>
<evidence type="ECO:0000256" key="7">
    <source>
        <dbReference type="ARBA" id="ARBA00022989"/>
    </source>
</evidence>
<evidence type="ECO:0000259" key="11">
    <source>
        <dbReference type="Pfam" id="PF00561"/>
    </source>
</evidence>
<dbReference type="GO" id="GO:0048240">
    <property type="term" value="P:sperm capacitation"/>
    <property type="evidence" value="ECO:0007669"/>
    <property type="project" value="TreeGrafter"/>
</dbReference>
<evidence type="ECO:0000256" key="3">
    <source>
        <dbReference type="ARBA" id="ARBA00022487"/>
    </source>
</evidence>
<comment type="similarity">
    <text evidence="2">Belongs to the AB hydrolase superfamily. AB hydrolase 4 family.</text>
</comment>
<evidence type="ECO:0000256" key="10">
    <source>
        <dbReference type="SAM" id="SignalP"/>
    </source>
</evidence>
<dbReference type="GO" id="GO:0047372">
    <property type="term" value="F:monoacylglycerol lipase activity"/>
    <property type="evidence" value="ECO:0007669"/>
    <property type="project" value="TreeGrafter"/>
</dbReference>
<evidence type="ECO:0000256" key="9">
    <source>
        <dbReference type="PIRSR" id="PIRSR005211-1"/>
    </source>
</evidence>
<organism evidence="12 13">
    <name type="scientific">Bemisia tabaci</name>
    <name type="common">Sweetpotato whitefly</name>
    <name type="synonym">Aleurodes tabaci</name>
    <dbReference type="NCBI Taxonomy" id="7038"/>
    <lineage>
        <taxon>Eukaryota</taxon>
        <taxon>Metazoa</taxon>
        <taxon>Ecdysozoa</taxon>
        <taxon>Arthropoda</taxon>
        <taxon>Hexapoda</taxon>
        <taxon>Insecta</taxon>
        <taxon>Pterygota</taxon>
        <taxon>Neoptera</taxon>
        <taxon>Paraneoptera</taxon>
        <taxon>Hemiptera</taxon>
        <taxon>Sternorrhyncha</taxon>
        <taxon>Aleyrodoidea</taxon>
        <taxon>Aleyrodidae</taxon>
        <taxon>Aleyrodinae</taxon>
        <taxon>Bemisia</taxon>
    </lineage>
</organism>
<dbReference type="InterPro" id="IPR050960">
    <property type="entry name" value="AB_hydrolase_4_sf"/>
</dbReference>
<keyword evidence="8" id="KW-0472">Membrane</keyword>
<dbReference type="InterPro" id="IPR000073">
    <property type="entry name" value="AB_hydrolase_1"/>
</dbReference>
<dbReference type="GO" id="GO:0051792">
    <property type="term" value="P:medium-chain fatty acid biosynthetic process"/>
    <property type="evidence" value="ECO:0007669"/>
    <property type="project" value="TreeGrafter"/>
</dbReference>
<evidence type="ECO:0000256" key="8">
    <source>
        <dbReference type="ARBA" id="ARBA00023136"/>
    </source>
</evidence>